<feature type="compositionally biased region" description="Low complexity" evidence="11">
    <location>
        <begin position="1013"/>
        <end position="1028"/>
    </location>
</feature>
<keyword evidence="4" id="KW-0677">Repeat</keyword>
<dbReference type="PANTHER" id="PTHR14885:SF1">
    <property type="entry name" value="CILIA- AND FLAGELLA-ASSOCIATED PROTEIN 43"/>
    <property type="match status" value="1"/>
</dbReference>
<dbReference type="GeneID" id="20090743"/>
<evidence type="ECO:0000256" key="1">
    <source>
        <dbReference type="ARBA" id="ARBA00004430"/>
    </source>
</evidence>
<feature type="coiled-coil region" evidence="10">
    <location>
        <begin position="1682"/>
        <end position="1709"/>
    </location>
</feature>
<comment type="subcellular location">
    <subcellularLocation>
        <location evidence="1">Cytoplasm</location>
        <location evidence="1">Cytoskeleton</location>
        <location evidence="1">Cilium axoneme</location>
    </subcellularLocation>
</comment>
<evidence type="ECO:0000256" key="10">
    <source>
        <dbReference type="SAM" id="Coils"/>
    </source>
</evidence>
<dbReference type="InterPro" id="IPR036322">
    <property type="entry name" value="WD40_repeat_dom_sf"/>
</dbReference>
<dbReference type="GO" id="GO:0060271">
    <property type="term" value="P:cilium assembly"/>
    <property type="evidence" value="ECO:0007669"/>
    <property type="project" value="TreeGrafter"/>
</dbReference>
<dbReference type="eggNOG" id="ENOG502QQ39">
    <property type="taxonomic scope" value="Eukaryota"/>
</dbReference>
<dbReference type="Pfam" id="PF25828">
    <property type="entry name" value="CC_Cfap43"/>
    <property type="match status" value="2"/>
</dbReference>
<feature type="coiled-coil region" evidence="10">
    <location>
        <begin position="1164"/>
        <end position="1191"/>
    </location>
</feature>
<organism evidence="12">
    <name type="scientific">Aphanomyces invadans</name>
    <dbReference type="NCBI Taxonomy" id="157072"/>
    <lineage>
        <taxon>Eukaryota</taxon>
        <taxon>Sar</taxon>
        <taxon>Stramenopiles</taxon>
        <taxon>Oomycota</taxon>
        <taxon>Saprolegniomycetes</taxon>
        <taxon>Saprolegniales</taxon>
        <taxon>Verrucalvaceae</taxon>
        <taxon>Aphanomyces</taxon>
    </lineage>
</organism>
<dbReference type="SMART" id="SM00320">
    <property type="entry name" value="WD40"/>
    <property type="match status" value="4"/>
</dbReference>
<protein>
    <recommendedName>
        <fullName evidence="9">Cilia- and flagella-associated protein 43</fullName>
    </recommendedName>
</protein>
<dbReference type="GO" id="GO:0005930">
    <property type="term" value="C:axoneme"/>
    <property type="evidence" value="ECO:0007669"/>
    <property type="project" value="UniProtKB-SubCell"/>
</dbReference>
<sequence>MAATAVDAAAKHAFAYDGGMVVLIDEHTTVSKCGNVLKFSSIVSNSQHFLTRSKSTRITSFDANAKASHVAVAACEERAEVSIYSFPEKKLRGKLKVDESCVFDHYLVQFSRCGSRLLSVGTTPTSNELRVWDVDKLDCIEGCTAVLPTRVTMASFNPLDAQTFMTVTADAVTFWRICHGMHGQCCFSKVDGAAWGVHDAAPHLGKTQSSRALLAGANDKLPAFNDDGAADDDDVSTRYRYVSHCWSKAAGHIHLVNARSELVTLDSATGAVVARIVPLSRAPVMATALALTAESLVVGFSDGTIRWLASDDLTLVLQTTALPHPITAFALSPTCVVLVAGTTNGGQYELKAFVEPVDDDAQDRQQQQQPAAKSLGINHTGAIVAVSTLLPAGGTTNDAVLVTGGMSGLLHVWAVVGCRSLAAVDVLDLFDNTSIAATSQPSFSSTPALATTGLADTAAAAATAVPIVSLAARTLDPILVVGDAAGRVRIVGLSKATTSVDVAPLHTARLLPSTAPIDLVELHPSLPLVLVASSADTAVFVMSVEPDKQFRVVAFIRTAHRPQLIKWVPTSSLESTYFLVSTAARGVSYVLVPNNLDDRLATELPLMPLGADPTLPLECHGGAFLLTPGKLLAYFNRGDKALHLVKVYDAPGAAKDRELKTLVLHAHAKPITAIARSILSSKDGQEIVATGGADGVVTLWLVQTKRSSSAVFLKDVDINVRKQRSLPIHSGPVTALVFATCDDYLFVYSTGVDGAIFCIDVHVDPSVVMFKSAAEGASPLYAAIVAKDKQGAPLSEKKLRLVLADDPKPFLDLYADEQAALVRAKFEAVKDAIRGPLAEIQLKLKTMLQHNAELPETEALERHEFVVNRSQEAALLAQSDKRAKEVRRNISRQIAELNIVRDRMRVEFWDSGEVHGVQLHGLHSSLQVVNLPMRKLGKAEVRRFDTILRLRELEFHAAVAEPTATKQHSLHRRNSSMYHHSDVIPPNISWMVNAGLLHPSLGKKVGVADMASASGGGAATEKGAAKNGSSSNAQQPAKAATLPDATDAARADSDQGPSCLRLVDLIYHPAMIRTRNQQRTQIHLLQAYERHLIMQYNAEFDAMVKVKEAKMDEIEGKNSRMREICAELGLDASATTVTCKWHPDEIADSMMRLLPGEATKVPYETDERRKVREAAEAAARLQDEKNKKDDVAGRALADMMNGTLETKKETIVAHTVAREAWMDDVAPDDMTAEQKQKVAAFEAEAIKVLEDKEKARKALDLELKKLKVDVGDICKAFDDKLKCLQDLYLATRMSVLTQQMYILRLGEVLMDHEHCCHEKELLQREIDTIMADIRALEGDVSQFTAHMDACREAWQYAVDEDKACEKAFPKEIEDAAGGTPLEHDVMRALVELYRKRRPQTDDAKDDHKMKAGRKDVGSTRSLASANSVGDLGNLDPFSHADRRRMHPNKAVEAKRLLPLDPDVDRPESIATDSVVWTVLNECRVKKITLEHVVRRKNDMYMEAKDVVDVTRAKVAALEDKADRYSRALHELVATMDLNSDNHPILVKIKQGQDEASGGDDLVTLFEETESALLIARRSVESLNATIMVHGNEQVSILGKIKNFRKNINLMEWEHAYLEMLTRNTEDHYTDLQLLRVTKNLQELITTGDASEKHKQEQILLESKLAYMGKSHQVHQLKLSKTTQALKNQLADRLKENEQFKRQLQDLQTHIHIREDIVASRRASAAVTSTGQTKKGSANPGKDNKLKAITVRRKLIDLAKAQSEEIEFMRQELDKIRRRTFPSFVQPMQAPGDDDDFFRD</sequence>
<keyword evidence="3" id="KW-0853">WD repeat</keyword>
<evidence type="ECO:0000256" key="2">
    <source>
        <dbReference type="ARBA" id="ARBA00022490"/>
    </source>
</evidence>
<dbReference type="OrthoDB" id="64311at2759"/>
<reference evidence="12" key="1">
    <citation type="submission" date="2013-12" db="EMBL/GenBank/DDBJ databases">
        <title>The Genome Sequence of Aphanomyces invadans NJM9701.</title>
        <authorList>
            <consortium name="The Broad Institute Genomics Platform"/>
            <person name="Russ C."/>
            <person name="Tyler B."/>
            <person name="van West P."/>
            <person name="Dieguez-Uribeondo J."/>
            <person name="Young S.K."/>
            <person name="Zeng Q."/>
            <person name="Gargeya S."/>
            <person name="Fitzgerald M."/>
            <person name="Abouelleil A."/>
            <person name="Alvarado L."/>
            <person name="Chapman S.B."/>
            <person name="Gainer-Dewar J."/>
            <person name="Goldberg J."/>
            <person name="Griggs A."/>
            <person name="Gujja S."/>
            <person name="Hansen M."/>
            <person name="Howarth C."/>
            <person name="Imamovic A."/>
            <person name="Ireland A."/>
            <person name="Larimer J."/>
            <person name="McCowan C."/>
            <person name="Murphy C."/>
            <person name="Pearson M."/>
            <person name="Poon T.W."/>
            <person name="Priest M."/>
            <person name="Roberts A."/>
            <person name="Saif S."/>
            <person name="Shea T."/>
            <person name="Sykes S."/>
            <person name="Wortman J."/>
            <person name="Nusbaum C."/>
            <person name="Birren B."/>
        </authorList>
    </citation>
    <scope>NUCLEOTIDE SEQUENCE [LARGE SCALE GENOMIC DNA]</scope>
    <source>
        <strain evidence="12">NJM9701</strain>
    </source>
</reference>
<evidence type="ECO:0000256" key="3">
    <source>
        <dbReference type="ARBA" id="ARBA00022574"/>
    </source>
</evidence>
<dbReference type="InterPro" id="IPR015943">
    <property type="entry name" value="WD40/YVTN_repeat-like_dom_sf"/>
</dbReference>
<evidence type="ECO:0000313" key="12">
    <source>
        <dbReference type="EMBL" id="ETV91894.1"/>
    </source>
</evidence>
<dbReference type="Gene3D" id="2.130.10.10">
    <property type="entry name" value="YVTN repeat-like/Quinoprotein amine dehydrogenase"/>
    <property type="match status" value="3"/>
</dbReference>
<feature type="coiled-coil region" evidence="10">
    <location>
        <begin position="1500"/>
        <end position="1534"/>
    </location>
</feature>
<dbReference type="VEuPathDB" id="FungiDB:H310_13693"/>
<evidence type="ECO:0000256" key="9">
    <source>
        <dbReference type="ARBA" id="ARBA00023662"/>
    </source>
</evidence>
<proteinExistence type="inferred from homology"/>
<dbReference type="SUPFAM" id="SSF101908">
    <property type="entry name" value="Putative isomerase YbhE"/>
    <property type="match status" value="1"/>
</dbReference>
<dbReference type="EMBL" id="KI914006">
    <property type="protein sequence ID" value="ETV91894.1"/>
    <property type="molecule type" value="Genomic_DNA"/>
</dbReference>
<dbReference type="RefSeq" id="XP_008879531.1">
    <property type="nucleotide sequence ID" value="XM_008881309.1"/>
</dbReference>
<keyword evidence="7" id="KW-0966">Cell projection</keyword>
<keyword evidence="6" id="KW-0206">Cytoskeleton</keyword>
<feature type="coiled-coil region" evidence="10">
    <location>
        <begin position="1751"/>
        <end position="1778"/>
    </location>
</feature>
<comment type="similarity">
    <text evidence="8">Belongs to the CFAP43 family.</text>
</comment>
<feature type="compositionally biased region" description="Basic and acidic residues" evidence="11">
    <location>
        <begin position="1398"/>
        <end position="1417"/>
    </location>
</feature>
<feature type="region of interest" description="Disordered" evidence="11">
    <location>
        <begin position="1013"/>
        <end position="1054"/>
    </location>
</feature>
<evidence type="ECO:0000256" key="6">
    <source>
        <dbReference type="ARBA" id="ARBA00023212"/>
    </source>
</evidence>
<name>A0A024TD37_9STRA</name>
<evidence type="ECO:0000256" key="4">
    <source>
        <dbReference type="ARBA" id="ARBA00022737"/>
    </source>
</evidence>
<dbReference type="InterPro" id="IPR001680">
    <property type="entry name" value="WD40_rpt"/>
</dbReference>
<evidence type="ECO:0000256" key="7">
    <source>
        <dbReference type="ARBA" id="ARBA00023273"/>
    </source>
</evidence>
<evidence type="ECO:0000256" key="5">
    <source>
        <dbReference type="ARBA" id="ARBA00023054"/>
    </source>
</evidence>
<gene>
    <name evidence="12" type="ORF">H310_13693</name>
</gene>
<dbReference type="Pfam" id="PF00400">
    <property type="entry name" value="WD40"/>
    <property type="match status" value="1"/>
</dbReference>
<keyword evidence="2" id="KW-0963">Cytoplasm</keyword>
<accession>A0A024TD37</accession>
<dbReference type="SUPFAM" id="SSF50978">
    <property type="entry name" value="WD40 repeat-like"/>
    <property type="match status" value="1"/>
</dbReference>
<evidence type="ECO:0000256" key="8">
    <source>
        <dbReference type="ARBA" id="ARBA00023605"/>
    </source>
</evidence>
<evidence type="ECO:0000256" key="11">
    <source>
        <dbReference type="SAM" id="MobiDB-lite"/>
    </source>
</evidence>
<keyword evidence="5 10" id="KW-0175">Coiled coil</keyword>
<feature type="region of interest" description="Disordered" evidence="11">
    <location>
        <begin position="1396"/>
        <end position="1421"/>
    </location>
</feature>
<dbReference type="PANTHER" id="PTHR14885">
    <property type="entry name" value="CILIA- AND FLAGELLA-ASSOCIATED PROTEIN 43-RELATED"/>
    <property type="match status" value="1"/>
</dbReference>